<proteinExistence type="predicted"/>
<dbReference type="GeneID" id="59310031"/>
<gene>
    <name evidence="1" type="ORF">FSUBG_10708</name>
</gene>
<dbReference type="GO" id="GO:0032259">
    <property type="term" value="P:methylation"/>
    <property type="evidence" value="ECO:0007669"/>
    <property type="project" value="UniProtKB-KW"/>
</dbReference>
<comment type="caution">
    <text evidence="1">The sequence shown here is derived from an EMBL/GenBank/DDBJ whole genome shotgun (WGS) entry which is preliminary data.</text>
</comment>
<dbReference type="Proteomes" id="UP000547976">
    <property type="component" value="Unassembled WGS sequence"/>
</dbReference>
<dbReference type="EMBL" id="JAAOAV010000188">
    <property type="protein sequence ID" value="KAF5590844.1"/>
    <property type="molecule type" value="Genomic_DNA"/>
</dbReference>
<dbReference type="GO" id="GO:0008168">
    <property type="term" value="F:methyltransferase activity"/>
    <property type="evidence" value="ECO:0007669"/>
    <property type="project" value="UniProtKB-KW"/>
</dbReference>
<sequence>MTAAGIHRTLVIIAFYVKINKAVEANWTKETSPAQVTIKQLGDVLGLYVSCEPDWKTIVSRLNNFFIDKSELVITVTRFITIWAHNAAVIATDRNHRCWAETCKEKILDNNSELVLDVKVGEGAQPYTRWEDDHFVLYLPKMKPHPPKGYSGAIKEGIVEVFER</sequence>
<protein>
    <submittedName>
        <fullName evidence="1">Cytochrome family 51 (Sterol 14-demethylase)</fullName>
    </submittedName>
</protein>
<name>A0A8H5P5L0_GIBSU</name>
<accession>A0A8H5P5L0</accession>
<keyword evidence="1" id="KW-0808">Transferase</keyword>
<keyword evidence="2" id="KW-1185">Reference proteome</keyword>
<evidence type="ECO:0000313" key="1">
    <source>
        <dbReference type="EMBL" id="KAF5590844.1"/>
    </source>
</evidence>
<dbReference type="AlphaFoldDB" id="A0A8H5P5L0"/>
<dbReference type="RefSeq" id="XP_036533845.1">
    <property type="nucleotide sequence ID" value="XM_036675313.1"/>
</dbReference>
<dbReference type="OrthoDB" id="4926491at2759"/>
<evidence type="ECO:0000313" key="2">
    <source>
        <dbReference type="Proteomes" id="UP000547976"/>
    </source>
</evidence>
<organism evidence="1 2">
    <name type="scientific">Gibberella subglutinans</name>
    <name type="common">Fusarium subglutinans</name>
    <dbReference type="NCBI Taxonomy" id="42677"/>
    <lineage>
        <taxon>Eukaryota</taxon>
        <taxon>Fungi</taxon>
        <taxon>Dikarya</taxon>
        <taxon>Ascomycota</taxon>
        <taxon>Pezizomycotina</taxon>
        <taxon>Sordariomycetes</taxon>
        <taxon>Hypocreomycetidae</taxon>
        <taxon>Hypocreales</taxon>
        <taxon>Nectriaceae</taxon>
        <taxon>Fusarium</taxon>
        <taxon>Fusarium fujikuroi species complex</taxon>
    </lineage>
</organism>
<reference evidence="1 2" key="1">
    <citation type="submission" date="2020-05" db="EMBL/GenBank/DDBJ databases">
        <title>Identification and distribution of gene clusters putatively required for synthesis of sphingolipid metabolism inhibitors in phylogenetically diverse species of the filamentous fungus Fusarium.</title>
        <authorList>
            <person name="Kim H.-S."/>
            <person name="Busman M."/>
            <person name="Brown D.W."/>
            <person name="Divon H."/>
            <person name="Uhlig S."/>
            <person name="Proctor R.H."/>
        </authorList>
    </citation>
    <scope>NUCLEOTIDE SEQUENCE [LARGE SCALE GENOMIC DNA]</scope>
    <source>
        <strain evidence="1 2">NRRL 66333</strain>
    </source>
</reference>
<keyword evidence="1" id="KW-0489">Methyltransferase</keyword>